<keyword evidence="1" id="KW-0812">Transmembrane</keyword>
<dbReference type="AlphaFoldDB" id="A0AAD3N799"/>
<dbReference type="Proteomes" id="UP001279410">
    <property type="component" value="Unassembled WGS sequence"/>
</dbReference>
<protein>
    <submittedName>
        <fullName evidence="2">Chondrolectin</fullName>
    </submittedName>
</protein>
<feature type="transmembrane region" description="Helical" evidence="1">
    <location>
        <begin position="30"/>
        <end position="57"/>
    </location>
</feature>
<keyword evidence="1" id="KW-0472">Membrane</keyword>
<evidence type="ECO:0000313" key="2">
    <source>
        <dbReference type="EMBL" id="GLD69132.1"/>
    </source>
</evidence>
<dbReference type="EMBL" id="BRZM01000174">
    <property type="protein sequence ID" value="GLD69132.1"/>
    <property type="molecule type" value="Genomic_DNA"/>
</dbReference>
<comment type="caution">
    <text evidence="2">The sequence shown here is derived from an EMBL/GenBank/DDBJ whole genome shotgun (WGS) entry which is preliminary data.</text>
</comment>
<reference evidence="2" key="1">
    <citation type="submission" date="2022-08" db="EMBL/GenBank/DDBJ databases">
        <title>Genome sequencing of akame (Lates japonicus).</title>
        <authorList>
            <person name="Hashiguchi Y."/>
            <person name="Takahashi H."/>
        </authorList>
    </citation>
    <scope>NUCLEOTIDE SEQUENCE</scope>
    <source>
        <strain evidence="2">Kochi</strain>
    </source>
</reference>
<name>A0AAD3N799_LATJO</name>
<keyword evidence="3" id="KW-1185">Reference proteome</keyword>
<accession>A0AAD3N799</accession>
<evidence type="ECO:0000313" key="3">
    <source>
        <dbReference type="Proteomes" id="UP001279410"/>
    </source>
</evidence>
<feature type="non-terminal residue" evidence="2">
    <location>
        <position position="1"/>
    </location>
</feature>
<organism evidence="2 3">
    <name type="scientific">Lates japonicus</name>
    <name type="common">Japanese lates</name>
    <dbReference type="NCBI Taxonomy" id="270547"/>
    <lineage>
        <taxon>Eukaryota</taxon>
        <taxon>Metazoa</taxon>
        <taxon>Chordata</taxon>
        <taxon>Craniata</taxon>
        <taxon>Vertebrata</taxon>
        <taxon>Euteleostomi</taxon>
        <taxon>Actinopterygii</taxon>
        <taxon>Neopterygii</taxon>
        <taxon>Teleostei</taxon>
        <taxon>Neoteleostei</taxon>
        <taxon>Acanthomorphata</taxon>
        <taxon>Carangaria</taxon>
        <taxon>Carangaria incertae sedis</taxon>
        <taxon>Centropomidae</taxon>
        <taxon>Lates</taxon>
    </lineage>
</organism>
<proteinExistence type="predicted"/>
<keyword evidence="1" id="KW-1133">Transmembrane helix</keyword>
<gene>
    <name evidence="2" type="ORF">AKAME5_002044500</name>
</gene>
<sequence>RRLEGVVKHTTTNGESALRSYPFGRASGMLLVYVIIPTIPLLLLILVASGTCCFQMLSRRTPKPDSMGSDVTVTSDDISRHQEDDITSRLSQSPYLSHIGKAIRDLLGSEPPSGGDELLVNVHLVAKCIHSTSIKQWRRPPPSSCL</sequence>
<evidence type="ECO:0000256" key="1">
    <source>
        <dbReference type="SAM" id="Phobius"/>
    </source>
</evidence>